<evidence type="ECO:0000313" key="2">
    <source>
        <dbReference type="EMBL" id="MPN16919.1"/>
    </source>
</evidence>
<evidence type="ECO:0000256" key="1">
    <source>
        <dbReference type="SAM" id="MobiDB-lite"/>
    </source>
</evidence>
<sequence length="272" mass="29791">MRRPVQTLDTTDADHVGPRPGNPRPHRHQAVRQVDNLRFSCSILDDRLAICQTGRHHEVLGTGHGHHVGKQPGTLETWHPGVDVAMLDRNLGPHRLQPLDVLINRPGADRTSPRQTDTRLATTCHQRAQHEDGRTHGLDHFIRCDRVVQPGRIKHDGIAVTLDSDPHLPQQGKQGADVLEPRNVGKGDGLGTQQRCAQDGQGGILGAGNCNLTIQPATAFDQKLVHMTPLRDQARCGPPPIWRAYRSATAKHGSRCPSACRGFRKQPGADAP</sequence>
<comment type="caution">
    <text evidence="2">The sequence shown here is derived from an EMBL/GenBank/DDBJ whole genome shotgun (WGS) entry which is preliminary data.</text>
</comment>
<proteinExistence type="predicted"/>
<dbReference type="AlphaFoldDB" id="A0A645FTW8"/>
<protein>
    <submittedName>
        <fullName evidence="2">Uncharacterized protein</fullName>
    </submittedName>
</protein>
<gene>
    <name evidence="2" type="ORF">SDC9_164267</name>
</gene>
<accession>A0A645FTW8</accession>
<feature type="region of interest" description="Disordered" evidence="1">
    <location>
        <begin position="162"/>
        <end position="181"/>
    </location>
</feature>
<feature type="region of interest" description="Disordered" evidence="1">
    <location>
        <begin position="1"/>
        <end position="27"/>
    </location>
</feature>
<organism evidence="2">
    <name type="scientific">bioreactor metagenome</name>
    <dbReference type="NCBI Taxonomy" id="1076179"/>
    <lineage>
        <taxon>unclassified sequences</taxon>
        <taxon>metagenomes</taxon>
        <taxon>ecological metagenomes</taxon>
    </lineage>
</organism>
<dbReference type="EMBL" id="VSSQ01063933">
    <property type="protein sequence ID" value="MPN16919.1"/>
    <property type="molecule type" value="Genomic_DNA"/>
</dbReference>
<reference evidence="2" key="1">
    <citation type="submission" date="2019-08" db="EMBL/GenBank/DDBJ databases">
        <authorList>
            <person name="Kucharzyk K."/>
            <person name="Murdoch R.W."/>
            <person name="Higgins S."/>
            <person name="Loffler F."/>
        </authorList>
    </citation>
    <scope>NUCLEOTIDE SEQUENCE</scope>
</reference>
<name>A0A645FTW8_9ZZZZ</name>